<dbReference type="SMART" id="SM00558">
    <property type="entry name" value="JmjC"/>
    <property type="match status" value="1"/>
</dbReference>
<evidence type="ECO:0000256" key="4">
    <source>
        <dbReference type="SAM" id="MobiDB-lite"/>
    </source>
</evidence>
<protein>
    <submittedName>
        <fullName evidence="7">HSPB1-associated protein 1 isoform X1</fullName>
    </submittedName>
</protein>
<dbReference type="SUPFAM" id="SSF51197">
    <property type="entry name" value="Clavaminate synthase-like"/>
    <property type="match status" value="1"/>
</dbReference>
<dbReference type="AlphaFoldDB" id="A0AAJ7UCS1"/>
<proteinExistence type="predicted"/>
<gene>
    <name evidence="7" type="primary">HSPBAP1</name>
</gene>
<accession>A0AAJ7UCS1</accession>
<comment type="function">
    <text evidence="3">May play a role in cellular stress response.</text>
</comment>
<dbReference type="InterPro" id="IPR041667">
    <property type="entry name" value="Cupin_8"/>
</dbReference>
<keyword evidence="6" id="KW-1185">Reference proteome</keyword>
<feature type="domain" description="JmjC" evidence="5">
    <location>
        <begin position="305"/>
        <end position="465"/>
    </location>
</feature>
<dbReference type="GO" id="GO:0005737">
    <property type="term" value="C:cytoplasm"/>
    <property type="evidence" value="ECO:0007669"/>
    <property type="project" value="UniProtKB-SubCell"/>
</dbReference>
<dbReference type="Gene3D" id="2.60.120.650">
    <property type="entry name" value="Cupin"/>
    <property type="match status" value="2"/>
</dbReference>
<evidence type="ECO:0000256" key="3">
    <source>
        <dbReference type="ARBA" id="ARBA00037342"/>
    </source>
</evidence>
<dbReference type="CTD" id="79663"/>
<evidence type="ECO:0000256" key="2">
    <source>
        <dbReference type="ARBA" id="ARBA00022490"/>
    </source>
</evidence>
<feature type="region of interest" description="Disordered" evidence="4">
    <location>
        <begin position="195"/>
        <end position="279"/>
    </location>
</feature>
<name>A0AAJ7UCS1_PETMA</name>
<dbReference type="PANTHER" id="PTHR12461:SF43">
    <property type="entry name" value="HSPB1-ASSOCIATED PROTEIN 1"/>
    <property type="match status" value="1"/>
</dbReference>
<dbReference type="InterPro" id="IPR003347">
    <property type="entry name" value="JmjC_dom"/>
</dbReference>
<comment type="subcellular location">
    <subcellularLocation>
        <location evidence="1">Cytoplasm</location>
    </subcellularLocation>
</comment>
<feature type="compositionally biased region" description="Low complexity" evidence="4">
    <location>
        <begin position="265"/>
        <end position="279"/>
    </location>
</feature>
<evidence type="ECO:0000259" key="5">
    <source>
        <dbReference type="PROSITE" id="PS51184"/>
    </source>
</evidence>
<feature type="region of interest" description="Disordered" evidence="4">
    <location>
        <begin position="510"/>
        <end position="604"/>
    </location>
</feature>
<reference evidence="7" key="1">
    <citation type="submission" date="2025-08" db="UniProtKB">
        <authorList>
            <consortium name="RefSeq"/>
        </authorList>
    </citation>
    <scope>IDENTIFICATION</scope>
    <source>
        <tissue evidence="7">Sperm</tissue>
    </source>
</reference>
<evidence type="ECO:0000313" key="6">
    <source>
        <dbReference type="Proteomes" id="UP001318040"/>
    </source>
</evidence>
<dbReference type="Proteomes" id="UP001318040">
    <property type="component" value="Chromosome 63"/>
</dbReference>
<dbReference type="RefSeq" id="XP_032833369.1">
    <property type="nucleotide sequence ID" value="XM_032977478.1"/>
</dbReference>
<feature type="compositionally biased region" description="Basic and acidic residues" evidence="4">
    <location>
        <begin position="214"/>
        <end position="238"/>
    </location>
</feature>
<organism evidence="6 7">
    <name type="scientific">Petromyzon marinus</name>
    <name type="common">Sea lamprey</name>
    <dbReference type="NCBI Taxonomy" id="7757"/>
    <lineage>
        <taxon>Eukaryota</taxon>
        <taxon>Metazoa</taxon>
        <taxon>Chordata</taxon>
        <taxon>Craniata</taxon>
        <taxon>Vertebrata</taxon>
        <taxon>Cyclostomata</taxon>
        <taxon>Hyperoartia</taxon>
        <taxon>Petromyzontiformes</taxon>
        <taxon>Petromyzontidae</taxon>
        <taxon>Petromyzon</taxon>
    </lineage>
</organism>
<dbReference type="PANTHER" id="PTHR12461">
    <property type="entry name" value="HYPOXIA-INDUCIBLE FACTOR 1 ALPHA INHIBITOR-RELATED"/>
    <property type="match status" value="1"/>
</dbReference>
<dbReference type="KEGG" id="pmrn:116956049"/>
<dbReference type="Pfam" id="PF13621">
    <property type="entry name" value="Cupin_8"/>
    <property type="match status" value="1"/>
</dbReference>
<evidence type="ECO:0000256" key="1">
    <source>
        <dbReference type="ARBA" id="ARBA00004496"/>
    </source>
</evidence>
<keyword evidence="2" id="KW-0963">Cytoplasm</keyword>
<evidence type="ECO:0000313" key="7">
    <source>
        <dbReference type="RefSeq" id="XP_032833369.1"/>
    </source>
</evidence>
<dbReference type="PROSITE" id="PS51184">
    <property type="entry name" value="JMJC"/>
    <property type="match status" value="1"/>
</dbReference>
<sequence length="642" mass="69032">MPLSSGRSELGVSRHNIGTFFCFRLQLSSFHVLHHHQSVVHLKKVICRRPRGVRNGPTCAGSRYRESSTYQRDAAAASSSSAAGTAAAADAAAPPAGVSLHEALFGQAPSGNLCHHRRLRLRRPAVFSGLARSWPAMGWSPAALAATMGERQLMFRVGPKRRAPESAAETEPEFETECGHVLATVAEFVAWVGDEDGDDEGAKAGGDDGDDDGVNERVGDEEVNKVAGDDGVNERVGDDGVNEGAGDEGVNKVAGDEGAGDDGVNEGAKQGAGDDGVAAKGARRTARGVGALRGVSRRDSWLYADYMHMALLFRDHPDLLKGLRWEELGFLGRNGADSTLWLGSEGANTPCHFDTYGFNLVLQIYGRKRWHLFPPGDSPFLQPTRVPYEESSVFSRVHPLSPGHRRSQRLSRAHHHRVTLSPGQILFVPPLWWHYVESLDQATVSANTWVELESDHEARLQEALARIVVCAIKTQPHPDNMTRWLNPSEDDDVSYETNLRYLNAALRALPGSSQSEAGPGRHGGSCRAKKRKADEPALDSCSCSCRRQTTGGESPSEDHEGGGAPSMPCGAFLVPLDPGSDSPTFDPEPAARESQGVAAGRGDVAGGTGEAVAVDTDTLLECVAHPDVVREIARLLRQRLRV</sequence>